<feature type="signal peptide" evidence="11">
    <location>
        <begin position="1"/>
        <end position="17"/>
    </location>
</feature>
<organism evidence="14 15">
    <name type="scientific">Moniliophthora roreri</name>
    <name type="common">Frosty pod rot fungus</name>
    <name type="synonym">Monilia roreri</name>
    <dbReference type="NCBI Taxonomy" id="221103"/>
    <lineage>
        <taxon>Eukaryota</taxon>
        <taxon>Fungi</taxon>
        <taxon>Dikarya</taxon>
        <taxon>Basidiomycota</taxon>
        <taxon>Agaricomycotina</taxon>
        <taxon>Agaricomycetes</taxon>
        <taxon>Agaricomycetidae</taxon>
        <taxon>Agaricales</taxon>
        <taxon>Marasmiineae</taxon>
        <taxon>Marasmiaceae</taxon>
        <taxon>Moniliophthora</taxon>
    </lineage>
</organism>
<evidence type="ECO:0000256" key="5">
    <source>
        <dbReference type="ARBA" id="ARBA00023277"/>
    </source>
</evidence>
<dbReference type="PROSITE" id="PS01095">
    <property type="entry name" value="GH18_1"/>
    <property type="match status" value="1"/>
</dbReference>
<evidence type="ECO:0000256" key="9">
    <source>
        <dbReference type="RuleBase" id="RU000489"/>
    </source>
</evidence>
<dbReference type="CDD" id="cd00035">
    <property type="entry name" value="ChtBD1"/>
    <property type="match status" value="1"/>
</dbReference>
<dbReference type="AlphaFoldDB" id="A0A0W0G912"/>
<dbReference type="SUPFAM" id="SSF51445">
    <property type="entry name" value="(Trans)glycosidases"/>
    <property type="match status" value="1"/>
</dbReference>
<evidence type="ECO:0000256" key="3">
    <source>
        <dbReference type="ARBA" id="ARBA00022801"/>
    </source>
</evidence>
<keyword evidence="4" id="KW-0146">Chitin degradation</keyword>
<evidence type="ECO:0000256" key="6">
    <source>
        <dbReference type="ARBA" id="ARBA00023295"/>
    </source>
</evidence>
<dbReference type="InterPro" id="IPR029070">
    <property type="entry name" value="Chitinase_insertion_sf"/>
</dbReference>
<dbReference type="InterPro" id="IPR001002">
    <property type="entry name" value="Chitin-bd_1"/>
</dbReference>
<dbReference type="GO" id="GO:0000272">
    <property type="term" value="P:polysaccharide catabolic process"/>
    <property type="evidence" value="ECO:0007669"/>
    <property type="project" value="UniProtKB-KW"/>
</dbReference>
<dbReference type="EMBL" id="LATX01000792">
    <property type="protein sequence ID" value="KTB45049.1"/>
    <property type="molecule type" value="Genomic_DNA"/>
</dbReference>
<comment type="similarity">
    <text evidence="10">Belongs to the glycosyl hydrolase 18 family.</text>
</comment>
<comment type="catalytic activity">
    <reaction evidence="1">
        <text>Random endo-hydrolysis of N-acetyl-beta-D-glucosaminide (1-&gt;4)-beta-linkages in chitin and chitodextrins.</text>
        <dbReference type="EC" id="3.2.1.14"/>
    </reaction>
</comment>
<dbReference type="Pfam" id="PF00704">
    <property type="entry name" value="Glyco_hydro_18"/>
    <property type="match status" value="1"/>
</dbReference>
<dbReference type="Pfam" id="PF00187">
    <property type="entry name" value="Chitin_bind_1"/>
    <property type="match status" value="1"/>
</dbReference>
<sequence>MRLPLLQIIFFVSTAYSQSCGSQNNGALCEKGCCSQYGFCGTTADFCLTSKRCQSQCINDGPPPPPAGPEPPEIDTSKLFRPPSSTFANKELVGYFSNWAQYRGLDPSVPSCEKEKSFLPEHINPFLYTHLNYAFVFMANNNSVIPHEYDDLDLSMRFNKWVKGLNPSVTTSFSVGGWSMNDGPSRYTGGIDYSTFFSQMAASAAGRATFIDSCIAWARDLGFDGIDIDWEYVGDPDRGGGPADTENFTLLVKEMRDKVREDAASSGKRELLITVAAPADPDKFALIQGKAVSDYIDWYNLMTYDFYGNWDNRMEAQAPIADTLQAGWSFTSAIDMYLEAGVPANKINAGIPLYGRVWTMDDPSCTSPGCTGSAGVSGRCTAENGYLSYFEIKEIMDILGDQNMLQTSVNFVLQDGYYMVFDNQWVGFDDENSFQAKVDIINSRGLRGGMLWAVDLDTPESDLTRKLLSYYQSCPRDGEWPATSANSEAELPCGLESDFPEEVQTRKCNSDLTWGSVDNASCKRQRPLSLAAQKCVE</sequence>
<dbReference type="SMART" id="SM00270">
    <property type="entry name" value="ChtBD1"/>
    <property type="match status" value="1"/>
</dbReference>
<evidence type="ECO:0000256" key="7">
    <source>
        <dbReference type="ARBA" id="ARBA00023326"/>
    </source>
</evidence>
<feature type="domain" description="Chitin-binding type-1" evidence="12">
    <location>
        <begin position="17"/>
        <end position="59"/>
    </location>
</feature>
<dbReference type="InterPro" id="IPR036861">
    <property type="entry name" value="Endochitinase-like_sf"/>
</dbReference>
<dbReference type="InterPro" id="IPR001579">
    <property type="entry name" value="Glyco_hydro_18_chit_AS"/>
</dbReference>
<keyword evidence="5" id="KW-0119">Carbohydrate metabolism</keyword>
<dbReference type="PANTHER" id="PTHR11177">
    <property type="entry name" value="CHITINASE"/>
    <property type="match status" value="1"/>
</dbReference>
<evidence type="ECO:0000256" key="4">
    <source>
        <dbReference type="ARBA" id="ARBA00023024"/>
    </source>
</evidence>
<dbReference type="Gene3D" id="3.30.60.10">
    <property type="entry name" value="Endochitinase-like"/>
    <property type="match status" value="1"/>
</dbReference>
<dbReference type="InterPro" id="IPR011583">
    <property type="entry name" value="Chitinase_II/V-like_cat"/>
</dbReference>
<feature type="disulfide bond" evidence="8">
    <location>
        <begin position="33"/>
        <end position="47"/>
    </location>
</feature>
<evidence type="ECO:0000256" key="2">
    <source>
        <dbReference type="ARBA" id="ARBA00022669"/>
    </source>
</evidence>
<feature type="disulfide bond" evidence="8">
    <location>
        <begin position="53"/>
        <end position="57"/>
    </location>
</feature>
<dbReference type="Gene3D" id="3.10.50.10">
    <property type="match status" value="1"/>
</dbReference>
<dbReference type="GO" id="GO:0006032">
    <property type="term" value="P:chitin catabolic process"/>
    <property type="evidence" value="ECO:0007669"/>
    <property type="project" value="UniProtKB-KW"/>
</dbReference>
<evidence type="ECO:0000259" key="12">
    <source>
        <dbReference type="PROSITE" id="PS50941"/>
    </source>
</evidence>
<dbReference type="SMART" id="SM00636">
    <property type="entry name" value="Glyco_18"/>
    <property type="match status" value="1"/>
</dbReference>
<dbReference type="InterPro" id="IPR017853">
    <property type="entry name" value="GH"/>
</dbReference>
<evidence type="ECO:0000256" key="1">
    <source>
        <dbReference type="ARBA" id="ARBA00000822"/>
    </source>
</evidence>
<reference evidence="14 15" key="1">
    <citation type="submission" date="2015-12" db="EMBL/GenBank/DDBJ databases">
        <title>Draft genome sequence of Moniliophthora roreri, the causal agent of frosty pod rot of cacao.</title>
        <authorList>
            <person name="Aime M.C."/>
            <person name="Diaz-Valderrama J.R."/>
            <person name="Kijpornyongpan T."/>
            <person name="Phillips-Mora W."/>
        </authorList>
    </citation>
    <scope>NUCLEOTIDE SEQUENCE [LARGE SCALE GENOMIC DNA]</scope>
    <source>
        <strain evidence="14 15">MCA 2952</strain>
    </source>
</reference>
<dbReference type="GO" id="GO:0008843">
    <property type="term" value="F:endochitinase activity"/>
    <property type="evidence" value="ECO:0007669"/>
    <property type="project" value="UniProtKB-EC"/>
</dbReference>
<keyword evidence="11" id="KW-0732">Signal</keyword>
<dbReference type="PANTHER" id="PTHR11177:SF317">
    <property type="entry name" value="CHITINASE 12-RELATED"/>
    <property type="match status" value="1"/>
</dbReference>
<keyword evidence="2 8" id="KW-0147">Chitin-binding</keyword>
<dbReference type="Gene3D" id="3.20.20.80">
    <property type="entry name" value="Glycosidases"/>
    <property type="match status" value="1"/>
</dbReference>
<keyword evidence="3 9" id="KW-0378">Hydrolase</keyword>
<dbReference type="PROSITE" id="PS51910">
    <property type="entry name" value="GH18_2"/>
    <property type="match status" value="1"/>
</dbReference>
<dbReference type="eggNOG" id="KOG2806">
    <property type="taxonomic scope" value="Eukaryota"/>
</dbReference>
<feature type="chain" id="PRO_5006902505" evidence="11">
    <location>
        <begin position="18"/>
        <end position="537"/>
    </location>
</feature>
<evidence type="ECO:0000256" key="10">
    <source>
        <dbReference type="RuleBase" id="RU004453"/>
    </source>
</evidence>
<protein>
    <submittedName>
        <fullName evidence="14">Putative glycoside hydrolase</fullName>
    </submittedName>
</protein>
<dbReference type="SUPFAM" id="SSF57016">
    <property type="entry name" value="Plant lectins/antimicrobial peptides"/>
    <property type="match status" value="1"/>
</dbReference>
<dbReference type="SUPFAM" id="SSF54556">
    <property type="entry name" value="Chitinase insertion domain"/>
    <property type="match status" value="1"/>
</dbReference>
<gene>
    <name evidence="14" type="ORF">WG66_2374</name>
</gene>
<comment type="caution">
    <text evidence="8">Lacks conserved residue(s) required for the propagation of feature annotation.</text>
</comment>
<evidence type="ECO:0000256" key="8">
    <source>
        <dbReference type="PROSITE-ProRule" id="PRU00261"/>
    </source>
</evidence>
<keyword evidence="8" id="KW-1015">Disulfide bond</keyword>
<dbReference type="InterPro" id="IPR001223">
    <property type="entry name" value="Glyco_hydro18_cat"/>
</dbReference>
<keyword evidence="6 9" id="KW-0326">Glycosidase</keyword>
<accession>A0A0W0G912</accession>
<proteinExistence type="inferred from homology"/>
<evidence type="ECO:0000313" key="15">
    <source>
        <dbReference type="Proteomes" id="UP000054988"/>
    </source>
</evidence>
<feature type="domain" description="GH18" evidence="13">
    <location>
        <begin position="90"/>
        <end position="471"/>
    </location>
</feature>
<comment type="caution">
    <text evidence="14">The sequence shown here is derived from an EMBL/GenBank/DDBJ whole genome shotgun (WGS) entry which is preliminary data.</text>
</comment>
<evidence type="ECO:0000256" key="11">
    <source>
        <dbReference type="SAM" id="SignalP"/>
    </source>
</evidence>
<name>A0A0W0G912_MONRR</name>
<keyword evidence="7" id="KW-0624">Polysaccharide degradation</keyword>
<dbReference type="InterPro" id="IPR050314">
    <property type="entry name" value="Glycosyl_Hydrlase_18"/>
</dbReference>
<dbReference type="Proteomes" id="UP000054988">
    <property type="component" value="Unassembled WGS sequence"/>
</dbReference>
<dbReference type="GO" id="GO:0008061">
    <property type="term" value="F:chitin binding"/>
    <property type="evidence" value="ECO:0007669"/>
    <property type="project" value="UniProtKB-UniRule"/>
</dbReference>
<evidence type="ECO:0000259" key="13">
    <source>
        <dbReference type="PROSITE" id="PS51910"/>
    </source>
</evidence>
<evidence type="ECO:0000313" key="14">
    <source>
        <dbReference type="EMBL" id="KTB45049.1"/>
    </source>
</evidence>
<dbReference type="PROSITE" id="PS50941">
    <property type="entry name" value="CHIT_BIND_I_2"/>
    <property type="match status" value="1"/>
</dbReference>